<dbReference type="PANTHER" id="PTHR30329">
    <property type="entry name" value="STATOR ELEMENT OF FLAGELLAR MOTOR COMPLEX"/>
    <property type="match status" value="1"/>
</dbReference>
<keyword evidence="9" id="KW-0998">Cell outer membrane</keyword>
<name>A0A1V1P6L5_9BACT</name>
<dbReference type="PROSITE" id="PS51123">
    <property type="entry name" value="OMPA_2"/>
    <property type="match status" value="1"/>
</dbReference>
<evidence type="ECO:0000256" key="7">
    <source>
        <dbReference type="ARBA" id="ARBA00023114"/>
    </source>
</evidence>
<keyword evidence="5" id="KW-0732">Signal</keyword>
<protein>
    <submittedName>
        <fullName evidence="13">OmpA-OmpF porin, OOP family</fullName>
    </submittedName>
</protein>
<evidence type="ECO:0000256" key="4">
    <source>
        <dbReference type="ARBA" id="ARBA00022692"/>
    </source>
</evidence>
<feature type="compositionally biased region" description="Basic and acidic residues" evidence="11">
    <location>
        <begin position="193"/>
        <end position="220"/>
    </location>
</feature>
<feature type="region of interest" description="Disordered" evidence="11">
    <location>
        <begin position="179"/>
        <end position="236"/>
    </location>
</feature>
<evidence type="ECO:0000256" key="1">
    <source>
        <dbReference type="ARBA" id="ARBA00004571"/>
    </source>
</evidence>
<evidence type="ECO:0000256" key="2">
    <source>
        <dbReference type="ARBA" id="ARBA00022448"/>
    </source>
</evidence>
<dbReference type="GO" id="GO:0006811">
    <property type="term" value="P:monoatomic ion transport"/>
    <property type="evidence" value="ECO:0007669"/>
    <property type="project" value="UniProtKB-KW"/>
</dbReference>
<proteinExistence type="predicted"/>
<dbReference type="InterPro" id="IPR011250">
    <property type="entry name" value="OMP/PagP_B-barrel"/>
</dbReference>
<evidence type="ECO:0000256" key="5">
    <source>
        <dbReference type="ARBA" id="ARBA00022729"/>
    </source>
</evidence>
<comment type="subcellular location">
    <subcellularLocation>
        <location evidence="1">Cell outer membrane</location>
        <topology evidence="1">Multi-pass membrane protein</topology>
    </subcellularLocation>
</comment>
<dbReference type="GO" id="GO:0046930">
    <property type="term" value="C:pore complex"/>
    <property type="evidence" value="ECO:0007669"/>
    <property type="project" value="UniProtKB-KW"/>
</dbReference>
<evidence type="ECO:0000256" key="6">
    <source>
        <dbReference type="ARBA" id="ARBA00023065"/>
    </source>
</evidence>
<keyword evidence="3" id="KW-1134">Transmembrane beta strand</keyword>
<dbReference type="InterPro" id="IPR050330">
    <property type="entry name" value="Bact_OuterMem_StrucFunc"/>
</dbReference>
<dbReference type="SUPFAM" id="SSF56925">
    <property type="entry name" value="OMPA-like"/>
    <property type="match status" value="1"/>
</dbReference>
<evidence type="ECO:0000256" key="9">
    <source>
        <dbReference type="ARBA" id="ARBA00023237"/>
    </source>
</evidence>
<evidence type="ECO:0000313" key="14">
    <source>
        <dbReference type="Proteomes" id="UP000189670"/>
    </source>
</evidence>
<dbReference type="Proteomes" id="UP000189670">
    <property type="component" value="Unassembled WGS sequence"/>
</dbReference>
<keyword evidence="7" id="KW-0626">Porin</keyword>
<evidence type="ECO:0000256" key="11">
    <source>
        <dbReference type="SAM" id="MobiDB-lite"/>
    </source>
</evidence>
<organism evidence="13 14">
    <name type="scientific">Candidatus Magnetoglobus multicellularis str. Araruama</name>
    <dbReference type="NCBI Taxonomy" id="890399"/>
    <lineage>
        <taxon>Bacteria</taxon>
        <taxon>Pseudomonadati</taxon>
        <taxon>Thermodesulfobacteriota</taxon>
        <taxon>Desulfobacteria</taxon>
        <taxon>Desulfobacterales</taxon>
        <taxon>Desulfobacteraceae</taxon>
        <taxon>Candidatus Magnetoglobus</taxon>
    </lineage>
</organism>
<dbReference type="PANTHER" id="PTHR30329:SF21">
    <property type="entry name" value="LIPOPROTEIN YIAD-RELATED"/>
    <property type="match status" value="1"/>
</dbReference>
<accession>A0A1V1P6L5</accession>
<evidence type="ECO:0000313" key="13">
    <source>
        <dbReference type="EMBL" id="ETR70428.1"/>
    </source>
</evidence>
<evidence type="ECO:0000259" key="12">
    <source>
        <dbReference type="PROSITE" id="PS51123"/>
    </source>
</evidence>
<gene>
    <name evidence="13" type="ORF">OMM_08813</name>
</gene>
<dbReference type="Gene3D" id="2.40.160.20">
    <property type="match status" value="1"/>
</dbReference>
<dbReference type="InterPro" id="IPR036737">
    <property type="entry name" value="OmpA-like_sf"/>
</dbReference>
<evidence type="ECO:0000256" key="8">
    <source>
        <dbReference type="ARBA" id="ARBA00023136"/>
    </source>
</evidence>
<feature type="domain" description="OmpA-like" evidence="12">
    <location>
        <begin position="322"/>
        <end position="439"/>
    </location>
</feature>
<dbReference type="Pfam" id="PF13505">
    <property type="entry name" value="OMP_b-brl"/>
    <property type="match status" value="1"/>
</dbReference>
<keyword evidence="8 10" id="KW-0472">Membrane</keyword>
<sequence length="444" mass="50231">MIVLMILNSTAFAKFSDNSWGYISPSIGWYRFTKDQALDHGPFVGIHAGYHLSKPLAFEIGWKTGWFDSNCDSHAWDSETINGHSLYFSGLYYFSPDQKLNPFAHLGFSNIKFDTDTINDCYDSFKYGVGFNYYLSARTAFRSRLSHHITTKHSYNNYSIDFGLLFLFDLDDQSRQNDQSIYGSKKNNVSMPHIDHKNTPDDNLLKPVHDLPRDSEDKGNSNKSAFTDTASETTTEKMTAKETDALQHIESAKSPLLDKVIDLPHEQKIDIDFDSVVDTIDQCPDTADDTLVDLSGCPVNVHNTFDETKYNRCVASADGILSNPHGCHLVTPVYFDTNKSTINKNAMLQLKKMVFLLRSYPEIKVGIWGHTDNEGAPDYNKALSLQRAQTVADYFIDNNISENRLEIKGFGLAKPVVPNTSHQYKSKNRRVELILILNPFGLEN</sequence>
<feature type="compositionally biased region" description="Polar residues" evidence="11">
    <location>
        <begin position="179"/>
        <end position="190"/>
    </location>
</feature>
<dbReference type="InterPro" id="IPR006665">
    <property type="entry name" value="OmpA-like"/>
</dbReference>
<dbReference type="SUPFAM" id="SSF103088">
    <property type="entry name" value="OmpA-like"/>
    <property type="match status" value="1"/>
</dbReference>
<dbReference type="InterPro" id="IPR027385">
    <property type="entry name" value="Beta-barrel_OMP"/>
</dbReference>
<keyword evidence="2" id="KW-0813">Transport</keyword>
<keyword evidence="4" id="KW-0812">Transmembrane</keyword>
<comment type="caution">
    <text evidence="13">The sequence shown here is derived from an EMBL/GenBank/DDBJ whole genome shotgun (WGS) entry which is preliminary data.</text>
</comment>
<dbReference type="Gene3D" id="3.30.1330.60">
    <property type="entry name" value="OmpA-like domain"/>
    <property type="match status" value="1"/>
</dbReference>
<keyword evidence="6" id="KW-0406">Ion transport</keyword>
<dbReference type="GO" id="GO:0009279">
    <property type="term" value="C:cell outer membrane"/>
    <property type="evidence" value="ECO:0007669"/>
    <property type="project" value="UniProtKB-SubCell"/>
</dbReference>
<dbReference type="AlphaFoldDB" id="A0A1V1P6L5"/>
<dbReference type="CDD" id="cd07185">
    <property type="entry name" value="OmpA_C-like"/>
    <property type="match status" value="1"/>
</dbReference>
<evidence type="ECO:0000256" key="10">
    <source>
        <dbReference type="PROSITE-ProRule" id="PRU00473"/>
    </source>
</evidence>
<dbReference type="GO" id="GO:0015288">
    <property type="term" value="F:porin activity"/>
    <property type="evidence" value="ECO:0007669"/>
    <property type="project" value="UniProtKB-KW"/>
</dbReference>
<evidence type="ECO:0000256" key="3">
    <source>
        <dbReference type="ARBA" id="ARBA00022452"/>
    </source>
</evidence>
<dbReference type="Pfam" id="PF00691">
    <property type="entry name" value="OmpA"/>
    <property type="match status" value="1"/>
</dbReference>
<reference evidence="14" key="1">
    <citation type="submission" date="2012-11" db="EMBL/GenBank/DDBJ databases">
        <authorList>
            <person name="Lucero-Rivera Y.E."/>
            <person name="Tovar-Ramirez D."/>
        </authorList>
    </citation>
    <scope>NUCLEOTIDE SEQUENCE [LARGE SCALE GENOMIC DNA]</scope>
    <source>
        <strain evidence="14">Araruama</strain>
    </source>
</reference>
<dbReference type="PRINTS" id="PR01021">
    <property type="entry name" value="OMPADOMAIN"/>
</dbReference>
<dbReference type="EMBL" id="ATBP01000424">
    <property type="protein sequence ID" value="ETR70428.1"/>
    <property type="molecule type" value="Genomic_DNA"/>
</dbReference>
<dbReference type="InterPro" id="IPR006664">
    <property type="entry name" value="OMP_bac"/>
</dbReference>